<dbReference type="SUPFAM" id="SSF53697">
    <property type="entry name" value="SIS domain"/>
    <property type="match status" value="1"/>
</dbReference>
<dbReference type="CDD" id="cd05006">
    <property type="entry name" value="SIS_GmhA"/>
    <property type="match status" value="1"/>
</dbReference>
<evidence type="ECO:0000259" key="1">
    <source>
        <dbReference type="PROSITE" id="PS51464"/>
    </source>
</evidence>
<keyword evidence="2" id="KW-0413">Isomerase</keyword>
<organism evidence="2 3">
    <name type="scientific">Fontibacillus phaseoli</name>
    <dbReference type="NCBI Taxonomy" id="1416533"/>
    <lineage>
        <taxon>Bacteria</taxon>
        <taxon>Bacillati</taxon>
        <taxon>Bacillota</taxon>
        <taxon>Bacilli</taxon>
        <taxon>Bacillales</taxon>
        <taxon>Paenibacillaceae</taxon>
        <taxon>Fontibacillus</taxon>
    </lineage>
</organism>
<dbReference type="GO" id="GO:0097367">
    <property type="term" value="F:carbohydrate derivative binding"/>
    <property type="evidence" value="ECO:0007669"/>
    <property type="project" value="InterPro"/>
</dbReference>
<dbReference type="PANTHER" id="PTHR30390">
    <property type="entry name" value="SEDOHEPTULOSE 7-PHOSPHATE ISOMERASE / DNAA INITIATOR-ASSOCIATING FACTOR FOR REPLICATION INITIATION"/>
    <property type="match status" value="1"/>
</dbReference>
<dbReference type="EMBL" id="QPJW01000009">
    <property type="protein sequence ID" value="RCX17345.1"/>
    <property type="molecule type" value="Genomic_DNA"/>
</dbReference>
<gene>
    <name evidence="2" type="ORF">DFP94_10969</name>
</gene>
<dbReference type="GO" id="GO:0016853">
    <property type="term" value="F:isomerase activity"/>
    <property type="evidence" value="ECO:0007669"/>
    <property type="project" value="UniProtKB-KW"/>
</dbReference>
<keyword evidence="3" id="KW-1185">Reference proteome</keyword>
<sequence>MYPHNKIVELRDILDVVSGQELDTLTAIMEDVIDHEGLIYFCGNGGSGATANLLAGDFLAAGIRALSLNANMGVLNHYSAHFGYRYVFSKQLECLGRERDLLFAISGSGNSANVLEAVTTAADRGMHTFGLTGMGGGQLSRLSRKALVVHSDDMEQIENAHVIIGHAVLAKLSSFSAARCLH</sequence>
<dbReference type="RefSeq" id="WP_181873216.1">
    <property type="nucleotide sequence ID" value="NZ_QPJW01000009.1"/>
</dbReference>
<reference evidence="2 3" key="1">
    <citation type="submission" date="2018-07" db="EMBL/GenBank/DDBJ databases">
        <title>Genomic Encyclopedia of Type Strains, Phase III (KMG-III): the genomes of soil and plant-associated and newly described type strains.</title>
        <authorList>
            <person name="Whitman W."/>
        </authorList>
    </citation>
    <scope>NUCLEOTIDE SEQUENCE [LARGE SCALE GENOMIC DNA]</scope>
    <source>
        <strain evidence="2 3">CECT 8333</strain>
    </source>
</reference>
<name>A0A369B7Q9_9BACL</name>
<dbReference type="Proteomes" id="UP000253090">
    <property type="component" value="Unassembled WGS sequence"/>
</dbReference>
<dbReference type="PROSITE" id="PS51464">
    <property type="entry name" value="SIS"/>
    <property type="match status" value="1"/>
</dbReference>
<comment type="caution">
    <text evidence="2">The sequence shown here is derived from an EMBL/GenBank/DDBJ whole genome shotgun (WGS) entry which is preliminary data.</text>
</comment>
<dbReference type="Gene3D" id="3.40.50.10490">
    <property type="entry name" value="Glucose-6-phosphate isomerase like protein, domain 1"/>
    <property type="match status" value="1"/>
</dbReference>
<accession>A0A369B7Q9</accession>
<dbReference type="InterPro" id="IPR035461">
    <property type="entry name" value="GmhA/DiaA"/>
</dbReference>
<evidence type="ECO:0000313" key="3">
    <source>
        <dbReference type="Proteomes" id="UP000253090"/>
    </source>
</evidence>
<dbReference type="GO" id="GO:1901135">
    <property type="term" value="P:carbohydrate derivative metabolic process"/>
    <property type="evidence" value="ECO:0007669"/>
    <property type="project" value="InterPro"/>
</dbReference>
<dbReference type="InterPro" id="IPR050099">
    <property type="entry name" value="SIS_GmhA/DiaA_subfam"/>
</dbReference>
<dbReference type="Pfam" id="PF13580">
    <property type="entry name" value="SIS_2"/>
    <property type="match status" value="1"/>
</dbReference>
<dbReference type="InterPro" id="IPR001347">
    <property type="entry name" value="SIS_dom"/>
</dbReference>
<feature type="domain" description="SIS" evidence="1">
    <location>
        <begin position="29"/>
        <end position="178"/>
    </location>
</feature>
<proteinExistence type="predicted"/>
<dbReference type="PANTHER" id="PTHR30390:SF8">
    <property type="entry name" value="SUGAR ISOMERASE (SIS)"/>
    <property type="match status" value="1"/>
</dbReference>
<protein>
    <submittedName>
        <fullName evidence="2">Phosphoheptose isomerase</fullName>
    </submittedName>
</protein>
<dbReference type="AlphaFoldDB" id="A0A369B7Q9"/>
<evidence type="ECO:0000313" key="2">
    <source>
        <dbReference type="EMBL" id="RCX17345.1"/>
    </source>
</evidence>
<dbReference type="InterPro" id="IPR046348">
    <property type="entry name" value="SIS_dom_sf"/>
</dbReference>